<gene>
    <name evidence="4" type="ORF">X777_06175</name>
</gene>
<dbReference type="Proteomes" id="UP000053097">
    <property type="component" value="Unassembled WGS sequence"/>
</dbReference>
<keyword evidence="5" id="KW-1185">Reference proteome</keyword>
<keyword evidence="2" id="KW-0560">Oxidoreductase</keyword>
<name>A0A026WDW8_OOCBI</name>
<evidence type="ECO:0000256" key="1">
    <source>
        <dbReference type="ARBA" id="ARBA00006484"/>
    </source>
</evidence>
<evidence type="ECO:0000256" key="3">
    <source>
        <dbReference type="RuleBase" id="RU000363"/>
    </source>
</evidence>
<dbReference type="InterPro" id="IPR002347">
    <property type="entry name" value="SDR_fam"/>
</dbReference>
<dbReference type="SUPFAM" id="SSF51735">
    <property type="entry name" value="NAD(P)-binding Rossmann-fold domains"/>
    <property type="match status" value="1"/>
</dbReference>
<dbReference type="PROSITE" id="PS00061">
    <property type="entry name" value="ADH_SHORT"/>
    <property type="match status" value="1"/>
</dbReference>
<dbReference type="EMBL" id="KK107256">
    <property type="protein sequence ID" value="EZA54300.1"/>
    <property type="molecule type" value="Genomic_DNA"/>
</dbReference>
<dbReference type="Pfam" id="PF00106">
    <property type="entry name" value="adh_short"/>
    <property type="match status" value="1"/>
</dbReference>
<dbReference type="InterPro" id="IPR020904">
    <property type="entry name" value="Sc_DH/Rdtase_CS"/>
</dbReference>
<comment type="similarity">
    <text evidence="1 3">Belongs to the short-chain dehydrogenases/reductases (SDR) family.</text>
</comment>
<dbReference type="STRING" id="2015173.A0A026WDW8"/>
<dbReference type="Gene3D" id="3.40.50.720">
    <property type="entry name" value="NAD(P)-binding Rossmann-like Domain"/>
    <property type="match status" value="1"/>
</dbReference>
<dbReference type="OrthoDB" id="5840532at2759"/>
<evidence type="ECO:0000313" key="5">
    <source>
        <dbReference type="Proteomes" id="UP000053097"/>
    </source>
</evidence>
<dbReference type="PRINTS" id="PR00080">
    <property type="entry name" value="SDRFAMILY"/>
</dbReference>
<evidence type="ECO:0000313" key="4">
    <source>
        <dbReference type="EMBL" id="EZA54300.1"/>
    </source>
</evidence>
<dbReference type="PANTHER" id="PTHR24322:SF736">
    <property type="entry name" value="RETINOL DEHYDROGENASE 10"/>
    <property type="match status" value="1"/>
</dbReference>
<evidence type="ECO:0000256" key="2">
    <source>
        <dbReference type="ARBA" id="ARBA00023002"/>
    </source>
</evidence>
<protein>
    <submittedName>
        <fullName evidence="4">Short-chain dehydrogenase/reductase family 16C member</fullName>
    </submittedName>
</protein>
<dbReference type="OMA" id="HRIRNDC"/>
<sequence>MRLMKRIDVPDVTILINNAAVLYHKPYLNYNPDDVENTFKVNVFSNFWTIEVFLPMMLHRGSGHIVAISSMCGIYGVSQKVAYCSSKFAVRGLMEALHEEIRLDKRKPNIHFTTIYPFYIDTGLAEDPKYRFPYIFGVVTPEYAAREIIKAIQRNYTEHSIPRCLFSLNAINRIVPETVMRLILDFLADVDRKQREKRI</sequence>
<dbReference type="GO" id="GO:0005811">
    <property type="term" value="C:lipid droplet"/>
    <property type="evidence" value="ECO:0007669"/>
    <property type="project" value="TreeGrafter"/>
</dbReference>
<proteinExistence type="inferred from homology"/>
<dbReference type="PANTHER" id="PTHR24322">
    <property type="entry name" value="PKSB"/>
    <property type="match status" value="1"/>
</dbReference>
<organism evidence="4 5">
    <name type="scientific">Ooceraea biroi</name>
    <name type="common">Clonal raider ant</name>
    <name type="synonym">Cerapachys biroi</name>
    <dbReference type="NCBI Taxonomy" id="2015173"/>
    <lineage>
        <taxon>Eukaryota</taxon>
        <taxon>Metazoa</taxon>
        <taxon>Ecdysozoa</taxon>
        <taxon>Arthropoda</taxon>
        <taxon>Hexapoda</taxon>
        <taxon>Insecta</taxon>
        <taxon>Pterygota</taxon>
        <taxon>Neoptera</taxon>
        <taxon>Endopterygota</taxon>
        <taxon>Hymenoptera</taxon>
        <taxon>Apocrita</taxon>
        <taxon>Aculeata</taxon>
        <taxon>Formicoidea</taxon>
        <taxon>Formicidae</taxon>
        <taxon>Dorylinae</taxon>
        <taxon>Ooceraea</taxon>
    </lineage>
</organism>
<dbReference type="AlphaFoldDB" id="A0A026WDW8"/>
<dbReference type="PRINTS" id="PR00081">
    <property type="entry name" value="GDHRDH"/>
</dbReference>
<dbReference type="GO" id="GO:0016616">
    <property type="term" value="F:oxidoreductase activity, acting on the CH-OH group of donors, NAD or NADP as acceptor"/>
    <property type="evidence" value="ECO:0007669"/>
    <property type="project" value="TreeGrafter"/>
</dbReference>
<reference evidence="4 5" key="1">
    <citation type="journal article" date="2014" name="Curr. Biol.">
        <title>The genome of the clonal raider ant Cerapachys biroi.</title>
        <authorList>
            <person name="Oxley P.R."/>
            <person name="Ji L."/>
            <person name="Fetter-Pruneda I."/>
            <person name="McKenzie S.K."/>
            <person name="Li C."/>
            <person name="Hu H."/>
            <person name="Zhang G."/>
            <person name="Kronauer D.J."/>
        </authorList>
    </citation>
    <scope>NUCLEOTIDE SEQUENCE [LARGE SCALE GENOMIC DNA]</scope>
</reference>
<dbReference type="InterPro" id="IPR036291">
    <property type="entry name" value="NAD(P)-bd_dom_sf"/>
</dbReference>
<accession>A0A026WDW8</accession>